<dbReference type="EMBL" id="CP140154">
    <property type="protein sequence ID" value="WQG88105.1"/>
    <property type="molecule type" value="Genomic_DNA"/>
</dbReference>
<evidence type="ECO:0000313" key="3">
    <source>
        <dbReference type="Proteomes" id="UP000183788"/>
    </source>
</evidence>
<organism evidence="1 3">
    <name type="scientific">Chitinophaga sancti</name>
    <dbReference type="NCBI Taxonomy" id="1004"/>
    <lineage>
        <taxon>Bacteria</taxon>
        <taxon>Pseudomonadati</taxon>
        <taxon>Bacteroidota</taxon>
        <taxon>Chitinophagia</taxon>
        <taxon>Chitinophagales</taxon>
        <taxon>Chitinophagaceae</taxon>
        <taxon>Chitinophaga</taxon>
    </lineage>
</organism>
<protein>
    <submittedName>
        <fullName evidence="1">Uncharacterized protein</fullName>
    </submittedName>
</protein>
<dbReference type="EMBL" id="FPIZ01000016">
    <property type="protein sequence ID" value="SFW77880.1"/>
    <property type="molecule type" value="Genomic_DNA"/>
</dbReference>
<accession>A0A1K1S0E0</accession>
<dbReference type="Proteomes" id="UP001326715">
    <property type="component" value="Chromosome"/>
</dbReference>
<evidence type="ECO:0000313" key="4">
    <source>
        <dbReference type="Proteomes" id="UP001326715"/>
    </source>
</evidence>
<proteinExistence type="predicted"/>
<dbReference type="RefSeq" id="WP_072363511.1">
    <property type="nucleotide sequence ID" value="NZ_CP139972.1"/>
</dbReference>
<dbReference type="AlphaFoldDB" id="A0A1K1S0E0"/>
<evidence type="ECO:0000313" key="1">
    <source>
        <dbReference type="EMBL" id="SFW77880.1"/>
    </source>
</evidence>
<sequence length="204" mass="23251">MSYYIRILGTQDPDIHLDDISEELDAEALTAQFGVPKNEKPEKWTAFELKNEKGKLLATVERNPVTTEGIGKEELDEFKQSILEFQPASAAKWLNDYFDTVKVIYAIELLPIGLEPENYHIITTTQGIIWELVNGILQADEEGFTNEEGYHILWQFPDDADGEWNCAVLNEKGEWENFNMDLADGKQREEFKAGKVPAAAKRLK</sequence>
<dbReference type="Proteomes" id="UP000183788">
    <property type="component" value="Unassembled WGS sequence"/>
</dbReference>
<reference evidence="1 3" key="1">
    <citation type="submission" date="2016-11" db="EMBL/GenBank/DDBJ databases">
        <authorList>
            <person name="Jaros S."/>
            <person name="Januszkiewicz K."/>
            <person name="Wedrychowicz H."/>
        </authorList>
    </citation>
    <scope>NUCLEOTIDE SEQUENCE [LARGE SCALE GENOMIC DNA]</scope>
    <source>
        <strain evidence="1 3">DSM 784</strain>
    </source>
</reference>
<gene>
    <name evidence="1" type="ORF">SAMN05661012_04535</name>
    <name evidence="2" type="ORF">SR876_24570</name>
</gene>
<name>A0A1K1S0E0_9BACT</name>
<keyword evidence="4" id="KW-1185">Reference proteome</keyword>
<dbReference type="OrthoDB" id="978529at2"/>
<evidence type="ECO:0000313" key="2">
    <source>
        <dbReference type="EMBL" id="WQG88105.1"/>
    </source>
</evidence>
<dbReference type="STRING" id="1004.SAMN05661012_04535"/>
<reference evidence="2 4" key="2">
    <citation type="submission" date="2023-11" db="EMBL/GenBank/DDBJ databases">
        <title>MicrobeMod: A computational toolkit for identifying prokaryotic methylation and restriction-modification with nanopore sequencing.</title>
        <authorList>
            <person name="Crits-Christoph A."/>
            <person name="Kang S.C."/>
            <person name="Lee H."/>
            <person name="Ostrov N."/>
        </authorList>
    </citation>
    <scope>NUCLEOTIDE SEQUENCE [LARGE SCALE GENOMIC DNA]</scope>
    <source>
        <strain evidence="2 4">ATCC 23090</strain>
    </source>
</reference>